<feature type="repeat" description="TNFR-Cys" evidence="1">
    <location>
        <begin position="72"/>
        <end position="111"/>
    </location>
</feature>
<keyword evidence="3" id="KW-0732">Signal</keyword>
<gene>
    <name evidence="5" type="ORF">MATL_G00106450</name>
</gene>
<sequence>MRTALRPVMETTSWALLTTLLLMGCADASHEVARGCARWTPSGLSEICCERCKPGNRVYKRCGLDPRELCVPCEEGTYTLDPTQEFCQTCTQCIGVHFEKQACTSSSDTVCGCRTGYRCGDSRCSYCVEECGMGQEPTERRTCRDCPSGTFNDQIHQKCKPWRTSCPDPQQRIVDVGTAVRDSICGNFSAVNPEVITFPTKKDSRGWKVAAIAFICLCLSVTLVVAFAYIISGKIMKKKPSTKPSVVEKAAEGPQRVAQQEDCSFCHPQQEQGGSTDSVCTEDSDFKLLPV</sequence>
<dbReference type="GO" id="GO:0042127">
    <property type="term" value="P:regulation of cell population proliferation"/>
    <property type="evidence" value="ECO:0007669"/>
    <property type="project" value="TreeGrafter"/>
</dbReference>
<dbReference type="PROSITE" id="PS50050">
    <property type="entry name" value="TNFR_NGFR_2"/>
    <property type="match status" value="1"/>
</dbReference>
<dbReference type="CDD" id="cd13424">
    <property type="entry name" value="TNFRSF9_teleost"/>
    <property type="match status" value="1"/>
</dbReference>
<keyword evidence="2" id="KW-1133">Transmembrane helix</keyword>
<evidence type="ECO:0000259" key="4">
    <source>
        <dbReference type="PROSITE" id="PS50050"/>
    </source>
</evidence>
<dbReference type="PANTHER" id="PTHR47139:SF4">
    <property type="entry name" value="TUMOR NECROSIS FACTOR RECEPTOR SUPERFAMILY MEMBER 9 ISOFORM X1-RELATED"/>
    <property type="match status" value="1"/>
</dbReference>
<name>A0A9D3Q296_MEGAT</name>
<protein>
    <recommendedName>
        <fullName evidence="4">TNFR-Cys domain-containing protein</fullName>
    </recommendedName>
</protein>
<keyword evidence="2" id="KW-0472">Membrane</keyword>
<evidence type="ECO:0000313" key="5">
    <source>
        <dbReference type="EMBL" id="KAG7472205.1"/>
    </source>
</evidence>
<proteinExistence type="predicted"/>
<dbReference type="SUPFAM" id="SSF57586">
    <property type="entry name" value="TNF receptor-like"/>
    <property type="match status" value="2"/>
</dbReference>
<feature type="disulfide bond" evidence="1">
    <location>
        <begin position="90"/>
        <end position="103"/>
    </location>
</feature>
<dbReference type="PROSITE" id="PS00652">
    <property type="entry name" value="TNFR_NGFR_1"/>
    <property type="match status" value="1"/>
</dbReference>
<dbReference type="GO" id="GO:0038023">
    <property type="term" value="F:signaling receptor activity"/>
    <property type="evidence" value="ECO:0007669"/>
    <property type="project" value="TreeGrafter"/>
</dbReference>
<dbReference type="Pfam" id="PF00020">
    <property type="entry name" value="TNFR_c6"/>
    <property type="match status" value="2"/>
</dbReference>
<keyword evidence="6" id="KW-1185">Reference proteome</keyword>
<dbReference type="Proteomes" id="UP001046870">
    <property type="component" value="Chromosome 8"/>
</dbReference>
<dbReference type="OrthoDB" id="9423210at2759"/>
<dbReference type="AlphaFoldDB" id="A0A9D3Q296"/>
<keyword evidence="1" id="KW-1015">Disulfide bond</keyword>
<feature type="domain" description="TNFR-Cys" evidence="4">
    <location>
        <begin position="72"/>
        <end position="111"/>
    </location>
</feature>
<keyword evidence="2" id="KW-0812">Transmembrane</keyword>
<feature type="chain" id="PRO_5039117562" description="TNFR-Cys domain-containing protein" evidence="3">
    <location>
        <begin position="29"/>
        <end position="291"/>
    </location>
</feature>
<comment type="caution">
    <text evidence="5">The sequence shown here is derived from an EMBL/GenBank/DDBJ whole genome shotgun (WGS) entry which is preliminary data.</text>
</comment>
<evidence type="ECO:0000313" key="6">
    <source>
        <dbReference type="Proteomes" id="UP001046870"/>
    </source>
</evidence>
<evidence type="ECO:0000256" key="3">
    <source>
        <dbReference type="SAM" id="SignalP"/>
    </source>
</evidence>
<dbReference type="EMBL" id="JAFDVH010000008">
    <property type="protein sequence ID" value="KAG7472205.1"/>
    <property type="molecule type" value="Genomic_DNA"/>
</dbReference>
<dbReference type="PANTHER" id="PTHR47139">
    <property type="entry name" value="TUMOR NECROSIS FACTOR RECEPTOR SUPERFAMILY MEMBER 9"/>
    <property type="match status" value="1"/>
</dbReference>
<reference evidence="5" key="1">
    <citation type="submission" date="2021-01" db="EMBL/GenBank/DDBJ databases">
        <authorList>
            <person name="Zahm M."/>
            <person name="Roques C."/>
            <person name="Cabau C."/>
            <person name="Klopp C."/>
            <person name="Donnadieu C."/>
            <person name="Jouanno E."/>
            <person name="Lampietro C."/>
            <person name="Louis A."/>
            <person name="Herpin A."/>
            <person name="Echchiki A."/>
            <person name="Berthelot C."/>
            <person name="Parey E."/>
            <person name="Roest-Crollius H."/>
            <person name="Braasch I."/>
            <person name="Postlethwait J."/>
            <person name="Bobe J."/>
            <person name="Montfort J."/>
            <person name="Bouchez O."/>
            <person name="Begum T."/>
            <person name="Mejri S."/>
            <person name="Adams A."/>
            <person name="Chen W.-J."/>
            <person name="Guiguen Y."/>
        </authorList>
    </citation>
    <scope>NUCLEOTIDE SEQUENCE</scope>
    <source>
        <strain evidence="5">YG-15Mar2019-1</strain>
        <tissue evidence="5">Brain</tissue>
    </source>
</reference>
<dbReference type="SMART" id="SM00208">
    <property type="entry name" value="TNFR"/>
    <property type="match status" value="2"/>
</dbReference>
<dbReference type="InterPro" id="IPR034057">
    <property type="entry name" value="TNFRSF9_N_teleost"/>
</dbReference>
<accession>A0A9D3Q296</accession>
<organism evidence="5 6">
    <name type="scientific">Megalops atlanticus</name>
    <name type="common">Tarpon</name>
    <name type="synonym">Clupea gigantea</name>
    <dbReference type="NCBI Taxonomy" id="7932"/>
    <lineage>
        <taxon>Eukaryota</taxon>
        <taxon>Metazoa</taxon>
        <taxon>Chordata</taxon>
        <taxon>Craniata</taxon>
        <taxon>Vertebrata</taxon>
        <taxon>Euteleostomi</taxon>
        <taxon>Actinopterygii</taxon>
        <taxon>Neopterygii</taxon>
        <taxon>Teleostei</taxon>
        <taxon>Elopiformes</taxon>
        <taxon>Megalopidae</taxon>
        <taxon>Megalops</taxon>
    </lineage>
</organism>
<feature type="transmembrane region" description="Helical" evidence="2">
    <location>
        <begin position="209"/>
        <end position="231"/>
    </location>
</feature>
<feature type="disulfide bond" evidence="1">
    <location>
        <begin position="93"/>
        <end position="111"/>
    </location>
</feature>
<feature type="signal peptide" evidence="3">
    <location>
        <begin position="1"/>
        <end position="28"/>
    </location>
</feature>
<comment type="caution">
    <text evidence="1">Lacks conserved residue(s) required for the propagation of feature annotation.</text>
</comment>
<evidence type="ECO:0000256" key="2">
    <source>
        <dbReference type="SAM" id="Phobius"/>
    </source>
</evidence>
<dbReference type="Gene3D" id="2.10.50.10">
    <property type="entry name" value="Tumor Necrosis Factor Receptor, subunit A, domain 2"/>
    <property type="match status" value="2"/>
</dbReference>
<dbReference type="PROSITE" id="PS51257">
    <property type="entry name" value="PROKAR_LIPOPROTEIN"/>
    <property type="match status" value="1"/>
</dbReference>
<evidence type="ECO:0000256" key="1">
    <source>
        <dbReference type="PROSITE-ProRule" id="PRU00206"/>
    </source>
</evidence>
<dbReference type="InterPro" id="IPR001368">
    <property type="entry name" value="TNFR/NGFR_Cys_rich_reg"/>
</dbReference>